<dbReference type="GO" id="GO:0005721">
    <property type="term" value="C:pericentric heterochromatin"/>
    <property type="evidence" value="ECO:0007669"/>
    <property type="project" value="Ensembl"/>
</dbReference>
<comment type="catalytic activity">
    <reaction evidence="15">
        <text>a 2'-deoxycytidine in DNA + S-adenosyl-L-methionine = a 5-methyl-2'-deoxycytidine in DNA + S-adenosyl-L-homocysteine + H(+)</text>
        <dbReference type="Rhea" id="RHEA:13681"/>
        <dbReference type="Rhea" id="RHEA-COMP:11369"/>
        <dbReference type="Rhea" id="RHEA-COMP:11370"/>
        <dbReference type="ChEBI" id="CHEBI:15378"/>
        <dbReference type="ChEBI" id="CHEBI:57856"/>
        <dbReference type="ChEBI" id="CHEBI:59789"/>
        <dbReference type="ChEBI" id="CHEBI:85452"/>
        <dbReference type="ChEBI" id="CHEBI:85454"/>
        <dbReference type="EC" id="2.1.1.37"/>
    </reaction>
</comment>
<dbReference type="GO" id="GO:0008327">
    <property type="term" value="F:methyl-CpG binding"/>
    <property type="evidence" value="ECO:0007669"/>
    <property type="project" value="Ensembl"/>
</dbReference>
<dbReference type="FunFam" id="2.30.30.490:FF:000004">
    <property type="entry name" value="DNA (cytosine-5)-methyltransferase"/>
    <property type="match status" value="1"/>
</dbReference>
<evidence type="ECO:0000256" key="10">
    <source>
        <dbReference type="ARBA" id="ARBA00022833"/>
    </source>
</evidence>
<evidence type="ECO:0000256" key="1">
    <source>
        <dbReference type="ARBA" id="ARBA00004123"/>
    </source>
</evidence>
<feature type="compositionally biased region" description="Acidic residues" evidence="19">
    <location>
        <begin position="202"/>
        <end position="212"/>
    </location>
</feature>
<dbReference type="GO" id="GO:1903926">
    <property type="term" value="P:cellular response to bisphenol A"/>
    <property type="evidence" value="ECO:0007669"/>
    <property type="project" value="Ensembl"/>
</dbReference>
<dbReference type="Pfam" id="PF12047">
    <property type="entry name" value="DNMT1-RFD"/>
    <property type="match status" value="1"/>
</dbReference>
<dbReference type="InterPro" id="IPR050390">
    <property type="entry name" value="C5-Methyltransferase"/>
</dbReference>
<dbReference type="GeneTree" id="ENSGT00390000005100"/>
<dbReference type="Gene3D" id="2.30.30.490">
    <property type="match status" value="2"/>
</dbReference>
<evidence type="ECO:0000256" key="9">
    <source>
        <dbReference type="ARBA" id="ARBA00022771"/>
    </source>
</evidence>
<name>A0A670KKH1_PODMU</name>
<dbReference type="GO" id="GO:0003886">
    <property type="term" value="F:DNA (cytosine-5-)-methyltransferase activity"/>
    <property type="evidence" value="ECO:0007669"/>
    <property type="project" value="UniProtKB-UniRule"/>
</dbReference>
<keyword evidence="6 15" id="KW-0949">S-adenosyl-L-methionine</keyword>
<dbReference type="PROSITE" id="PS00095">
    <property type="entry name" value="C5_MTASE_2"/>
    <property type="match status" value="1"/>
</dbReference>
<evidence type="ECO:0000256" key="8">
    <source>
        <dbReference type="ARBA" id="ARBA00022737"/>
    </source>
</evidence>
<dbReference type="Pfam" id="PF01426">
    <property type="entry name" value="BAH"/>
    <property type="match status" value="2"/>
</dbReference>
<dbReference type="Pfam" id="PF02008">
    <property type="entry name" value="zf-CXXC"/>
    <property type="match status" value="1"/>
</dbReference>
<dbReference type="GO" id="GO:0005657">
    <property type="term" value="C:replication fork"/>
    <property type="evidence" value="ECO:0007669"/>
    <property type="project" value="Ensembl"/>
</dbReference>
<evidence type="ECO:0000256" key="4">
    <source>
        <dbReference type="ARBA" id="ARBA00022603"/>
    </source>
</evidence>
<dbReference type="InterPro" id="IPR043151">
    <property type="entry name" value="BAH_sf"/>
</dbReference>
<dbReference type="FunFam" id="3.40.50.150:FF:000036">
    <property type="entry name" value="DNA (cytosine-5)-methyltransferase"/>
    <property type="match status" value="1"/>
</dbReference>
<dbReference type="Gene3D" id="1.10.10.2230">
    <property type="match status" value="1"/>
</dbReference>
<evidence type="ECO:0000259" key="22">
    <source>
        <dbReference type="PROSITE" id="PS51912"/>
    </source>
</evidence>
<evidence type="ECO:0000256" key="19">
    <source>
        <dbReference type="SAM" id="MobiDB-lite"/>
    </source>
</evidence>
<keyword evidence="7" id="KW-0479">Metal-binding</keyword>
<dbReference type="PANTHER" id="PTHR10629">
    <property type="entry name" value="CYTOSINE-SPECIFIC METHYLTRANSFERASE"/>
    <property type="match status" value="1"/>
</dbReference>
<evidence type="ECO:0000256" key="7">
    <source>
        <dbReference type="ARBA" id="ARBA00022723"/>
    </source>
</evidence>
<feature type="domain" description="BAH" evidence="20">
    <location>
        <begin position="659"/>
        <end position="784"/>
    </location>
</feature>
<feature type="domain" description="BAH" evidence="20">
    <location>
        <begin position="876"/>
        <end position="1004"/>
    </location>
</feature>
<feature type="domain" description="CXXC-type" evidence="21">
    <location>
        <begin position="550"/>
        <end position="596"/>
    </location>
</feature>
<organism evidence="23 24">
    <name type="scientific">Podarcis muralis</name>
    <name type="common">Wall lizard</name>
    <name type="synonym">Lacerta muralis</name>
    <dbReference type="NCBI Taxonomy" id="64176"/>
    <lineage>
        <taxon>Eukaryota</taxon>
        <taxon>Metazoa</taxon>
        <taxon>Chordata</taxon>
        <taxon>Craniata</taxon>
        <taxon>Vertebrata</taxon>
        <taxon>Euteleostomi</taxon>
        <taxon>Lepidosauria</taxon>
        <taxon>Squamata</taxon>
        <taxon>Bifurcata</taxon>
        <taxon>Unidentata</taxon>
        <taxon>Episquamata</taxon>
        <taxon>Laterata</taxon>
        <taxon>Lacertibaenia</taxon>
        <taxon>Lacertidae</taxon>
        <taxon>Podarcis</taxon>
    </lineage>
</organism>
<dbReference type="GeneID" id="114587791"/>
<dbReference type="GO" id="GO:0044027">
    <property type="term" value="P:negative regulation of gene expression via chromosomal CpG island methylation"/>
    <property type="evidence" value="ECO:0007669"/>
    <property type="project" value="Ensembl"/>
</dbReference>
<dbReference type="GO" id="GO:0032259">
    <property type="term" value="P:methylation"/>
    <property type="evidence" value="ECO:0007669"/>
    <property type="project" value="UniProtKB-KW"/>
</dbReference>
<dbReference type="Gene3D" id="3.90.120.10">
    <property type="entry name" value="DNA Methylase, subunit A, domain 2"/>
    <property type="match status" value="1"/>
</dbReference>
<dbReference type="GO" id="GO:0010628">
    <property type="term" value="P:positive regulation of gene expression"/>
    <property type="evidence" value="ECO:0007669"/>
    <property type="project" value="Ensembl"/>
</dbReference>
<dbReference type="PANTHER" id="PTHR10629:SF52">
    <property type="entry name" value="DNA (CYTOSINE-5)-METHYLTRANSFERASE 1"/>
    <property type="match status" value="1"/>
</dbReference>
<feature type="active site" evidence="16 18">
    <location>
        <position position="1134"/>
    </location>
</feature>
<keyword evidence="24" id="KW-1185">Reference proteome</keyword>
<feature type="compositionally biased region" description="Basic and acidic residues" evidence="19">
    <location>
        <begin position="216"/>
        <end position="225"/>
    </location>
</feature>
<dbReference type="GO" id="GO:0106222">
    <property type="term" value="F:lncRNA binding"/>
    <property type="evidence" value="ECO:0007669"/>
    <property type="project" value="Ensembl"/>
</dbReference>
<keyword evidence="4 15" id="KW-0489">Methyltransferase</keyword>
<dbReference type="GO" id="GO:0006346">
    <property type="term" value="P:DNA methylation-dependent constitutive heterochromatin formation"/>
    <property type="evidence" value="ECO:0007669"/>
    <property type="project" value="Ensembl"/>
</dbReference>
<gene>
    <name evidence="23" type="primary">DNMT1</name>
</gene>
<feature type="region of interest" description="Disordered" evidence="19">
    <location>
        <begin position="609"/>
        <end position="629"/>
    </location>
</feature>
<dbReference type="CDD" id="cd04760">
    <property type="entry name" value="BAH_Dnmt1_I"/>
    <property type="match status" value="1"/>
</dbReference>
<keyword evidence="8" id="KW-0677">Repeat</keyword>
<dbReference type="KEGG" id="pmua:114587791"/>
<reference evidence="23 24" key="1">
    <citation type="journal article" date="2019" name="Proc. Natl. Acad. Sci. U.S.A.">
        <title>Regulatory changes in pterin and carotenoid genes underlie balanced color polymorphisms in the wall lizard.</title>
        <authorList>
            <person name="Andrade P."/>
            <person name="Pinho C."/>
            <person name="Perez I de Lanuza G."/>
            <person name="Afonso S."/>
            <person name="Brejcha J."/>
            <person name="Rubin C.J."/>
            <person name="Wallerman O."/>
            <person name="Pereira P."/>
            <person name="Sabatino S.J."/>
            <person name="Bellati A."/>
            <person name="Pellitteri-Rosa D."/>
            <person name="Bosakova Z."/>
            <person name="Bunikis I."/>
            <person name="Carretero M.A."/>
            <person name="Feiner N."/>
            <person name="Marsik P."/>
            <person name="Pauperio F."/>
            <person name="Salvi D."/>
            <person name="Soler L."/>
            <person name="While G.M."/>
            <person name="Uller T."/>
            <person name="Font E."/>
            <person name="Andersson L."/>
            <person name="Carneiro M."/>
        </authorList>
    </citation>
    <scope>NUCLEOTIDE SEQUENCE</scope>
</reference>
<dbReference type="GO" id="GO:0141119">
    <property type="term" value="P:chromosomal DNA methylation maintenance following DNA replication"/>
    <property type="evidence" value="ECO:0007669"/>
    <property type="project" value="Ensembl"/>
</dbReference>
<keyword evidence="5 15" id="KW-0808">Transferase</keyword>
<dbReference type="InterPro" id="IPR022702">
    <property type="entry name" value="Cytosine_MeTrfase1_RFD"/>
</dbReference>
<dbReference type="PRINTS" id="PR00105">
    <property type="entry name" value="C5METTRFRASE"/>
</dbReference>
<protein>
    <recommendedName>
        <fullName evidence="15">DNA (cytosine-5)-methyltransferase</fullName>
        <ecNumber evidence="15">2.1.1.37</ecNumber>
    </recommendedName>
</protein>
<feature type="region of interest" description="Disordered" evidence="19">
    <location>
        <begin position="85"/>
        <end position="225"/>
    </location>
</feature>
<dbReference type="PIRSF" id="PIRSF037404">
    <property type="entry name" value="DNMT1"/>
    <property type="match status" value="1"/>
</dbReference>
<feature type="compositionally biased region" description="Basic residues" evidence="19">
    <location>
        <begin position="1014"/>
        <end position="1026"/>
    </location>
</feature>
<evidence type="ECO:0000256" key="5">
    <source>
        <dbReference type="ARBA" id="ARBA00022679"/>
    </source>
</evidence>
<feature type="region of interest" description="Disordered" evidence="19">
    <location>
        <begin position="1001"/>
        <end position="1042"/>
    </location>
</feature>
<dbReference type="GO" id="GO:0043045">
    <property type="term" value="P:epigenetic programming of gene expression"/>
    <property type="evidence" value="ECO:0007669"/>
    <property type="project" value="Ensembl"/>
</dbReference>
<evidence type="ECO:0000313" key="23">
    <source>
        <dbReference type="Ensembl" id="ENSPMRP00000036840.1"/>
    </source>
</evidence>
<proteinExistence type="inferred from homology"/>
<dbReference type="PROSITE" id="PS00094">
    <property type="entry name" value="C5_MTASE_1"/>
    <property type="match status" value="1"/>
</dbReference>
<dbReference type="PROSITE" id="PS51679">
    <property type="entry name" value="SAM_MT_C5"/>
    <property type="match status" value="1"/>
</dbReference>
<evidence type="ECO:0000256" key="13">
    <source>
        <dbReference type="ARBA" id="ARBA00023163"/>
    </source>
</evidence>
<dbReference type="GO" id="GO:1905931">
    <property type="term" value="P:negative regulation of vascular associated smooth muscle cell differentiation involved in phenotypic switching"/>
    <property type="evidence" value="ECO:0007669"/>
    <property type="project" value="Ensembl"/>
</dbReference>
<dbReference type="GO" id="GO:0000122">
    <property type="term" value="P:negative regulation of transcription by RNA polymerase II"/>
    <property type="evidence" value="ECO:0007669"/>
    <property type="project" value="Ensembl"/>
</dbReference>
<dbReference type="GO" id="GO:0001674">
    <property type="term" value="C:female germ cell nucleus"/>
    <property type="evidence" value="ECO:0007669"/>
    <property type="project" value="Ensembl"/>
</dbReference>
<dbReference type="Gene3D" id="3.40.50.150">
    <property type="entry name" value="Vaccinia Virus protein VP39"/>
    <property type="match status" value="1"/>
</dbReference>
<dbReference type="PROSITE" id="PS51038">
    <property type="entry name" value="BAH"/>
    <property type="match status" value="2"/>
</dbReference>
<dbReference type="SUPFAM" id="SSF53335">
    <property type="entry name" value="S-adenosyl-L-methionine-dependent methyltransferases"/>
    <property type="match status" value="1"/>
</dbReference>
<sequence>MPARAAPLTPEELRRRLKDLERDEDGLGERECVKEKLSLMHGFLQADVQNQLKDLETKFHKEELSEELYLAKVKTLLHQELALENGDSLELGQKPNGCTENGAYGSDEEPERRGSKGEEDSTMEVEEAALSCSSTPLASPSVPKARRGRKSKSNSENRKSPSSSRITRSSGKQPTIVAMFSKGSNKRKSEEVNGDLKQEISVENEEEEEEEQQQPGEKEQDEKRIKIEAKEGSEIKEEANQVKTVPPVKTTPPKCVECRQYLDDPDLKFFQGDPDDALDEPEMLTDERLSIFDANEDGFESYDDLPQHKVTSFSVYDRKGHLCPFDTGLIERNIELYFSGAVKPIYDDNPCLDGGVRARKMGPINAWWITGFDGGEKALIGFTTAFADYILMEPSEEYAPIFALMQEKIYMSKIVVEFLQNNPDVSYEDLLNKIETTVPPAGLNFNRFTEDSLLRHAQFVVEQVESYDEAGDSDEPPVLITPCMRDLIKLAGVTLGKRRAARRQAIRHPTKIDKDKGPTKATTTKLVHLIFDTFFSEQIEKNEKEEDKENGLKRRRCGVCEVCQQPECGKCKACQDMIKFGGTGKSKQACIMRRCPNLAVKEADEDEEVDDNIPEVPSPKKMLQGRKKKQSKSRISWVGEPIKIDGKKDFYQKVCIDSEALQIGDCVSVSPDDPTKPLYLARVTAMWEDASSGPMFHAHWFCRGTDTVLGATSDPLELFLVDECEDMQLTYIHGKVNVLYKAPSENWSLEGGLDTEIKMVEDDGRTYFYQMWYDQEYARFETPPKTLPPEDNKYKFCMSCASLDEVRQKEIPKVLEPQEELEGKMFYSMAVKNGVQYRVGDGVFLLPDAFLFSLRLASPIKRQKKEAVDEELHPEHYRKYSEYIKGSNQDAPEPYRIGRIKAIYCNIRSNGRPNEAEIKLRVYKLYRPENTHKSVKASYHADINLLYWSDEEATVEFKDVQGRCTVVYGEDLTENIQDYSASGSDRFYFLEAYNAKTKSFEDPPYHARSSGNKGKGKGKGKGKSKGKSSGATEQSEIETAEIKPSKLRSLDVFSGCGGLSEGFHQAEVSETLWAIEMWEPAAQAFRLNNPGTTVFTEDCNVLLKLVMSGEKTNSLGQKLPQKGDVEMLCGGPPCQGFSGMNRFNSRTYSKFKNSLVVSFLSYCDYYRPRFFLLENVRNFVSFKRSMVLKLTLRCLVRMGYQCTFGVLQAGQYGVAQTRRRAIVLAAAPGEKLPMFPEPLHVFAPRACQLSVVVDDKKFVSNITRTYSGPFRTITVRDTMSDLPEIRNGASALEISYNGEPQSWFQRQIRGSQYQPILRDHICKDMSALVAARMRHIPLAPGSDWRDLPNIEVRLSDGTTTRKLRYTHHEKKNGRSTTGALRGVCSCAEGKPCDPADRQFNTLIPWCLPHTGNRHNHWAGLYGRLEWDGFFSTTVTNPEPMGKQGRVLHPEQHRVVSVRECARSQGFPDTYRLFGNVLDKHRQVGNAVPPPLAKAIGLEIKLCVLAKMKEDATGNIKQEKMDISD</sequence>
<keyword evidence="3" id="KW-0597">Phosphoprotein</keyword>
<dbReference type="OMA" id="CKEMAPL"/>
<dbReference type="FunFam" id="1.10.10.2230:FF:000001">
    <property type="entry name" value="DNA (cytosine-5)-methyltransferase"/>
    <property type="match status" value="1"/>
</dbReference>
<feature type="compositionally biased region" description="Basic and acidic residues" evidence="19">
    <location>
        <begin position="187"/>
        <end position="200"/>
    </location>
</feature>
<evidence type="ECO:0000256" key="15">
    <source>
        <dbReference type="PIRNR" id="PIRNR037404"/>
    </source>
</evidence>
<dbReference type="GO" id="GO:1990841">
    <property type="term" value="F:promoter-specific chromatin binding"/>
    <property type="evidence" value="ECO:0007669"/>
    <property type="project" value="Ensembl"/>
</dbReference>
<evidence type="ECO:0000256" key="2">
    <source>
        <dbReference type="ARBA" id="ARBA00022491"/>
    </source>
</evidence>
<feature type="compositionally biased region" description="Low complexity" evidence="19">
    <location>
        <begin position="160"/>
        <end position="170"/>
    </location>
</feature>
<evidence type="ECO:0000256" key="14">
    <source>
        <dbReference type="ARBA" id="ARBA00023242"/>
    </source>
</evidence>
<evidence type="ECO:0000256" key="3">
    <source>
        <dbReference type="ARBA" id="ARBA00022553"/>
    </source>
</evidence>
<accession>A0A670KKH1</accession>
<dbReference type="Pfam" id="PF06464">
    <property type="entry name" value="DMAP_binding"/>
    <property type="match status" value="1"/>
</dbReference>
<dbReference type="FunFam" id="3.90.120.10:FF:000001">
    <property type="entry name" value="DNA (cytosine-5)-methyltransferase"/>
    <property type="match status" value="1"/>
</dbReference>
<dbReference type="CTD" id="1786"/>
<dbReference type="GO" id="GO:0006351">
    <property type="term" value="P:DNA-templated transcription"/>
    <property type="evidence" value="ECO:0007669"/>
    <property type="project" value="Ensembl"/>
</dbReference>
<feature type="compositionally biased region" description="Basic and acidic residues" evidence="19">
    <location>
        <begin position="110"/>
        <end position="119"/>
    </location>
</feature>
<dbReference type="InterPro" id="IPR018117">
    <property type="entry name" value="C5_DNA_meth_AS"/>
</dbReference>
<feature type="domain" description="DMAP1-binding" evidence="22">
    <location>
        <begin position="5"/>
        <end position="101"/>
    </location>
</feature>
<keyword evidence="11" id="KW-0805">Transcription regulation</keyword>
<reference evidence="23" key="2">
    <citation type="submission" date="2025-08" db="UniProtKB">
        <authorList>
            <consortium name="Ensembl"/>
        </authorList>
    </citation>
    <scope>IDENTIFICATION</scope>
</reference>
<keyword evidence="10" id="KW-0862">Zinc</keyword>
<keyword evidence="14 15" id="KW-0539">Nucleus</keyword>
<dbReference type="PROSITE" id="PS51912">
    <property type="entry name" value="DMAP1_BIND"/>
    <property type="match status" value="1"/>
</dbReference>
<dbReference type="CDD" id="cd04711">
    <property type="entry name" value="BAH_Dnmt1_II"/>
    <property type="match status" value="1"/>
</dbReference>
<dbReference type="GO" id="GO:1905460">
    <property type="term" value="P:negative regulation of vascular associated smooth muscle cell apoptotic process"/>
    <property type="evidence" value="ECO:0007669"/>
    <property type="project" value="Ensembl"/>
</dbReference>
<keyword evidence="2" id="KW-0678">Repressor</keyword>
<dbReference type="Proteomes" id="UP000472272">
    <property type="component" value="Chromosome 17"/>
</dbReference>
<dbReference type="GO" id="GO:1904707">
    <property type="term" value="P:positive regulation of vascular associated smooth muscle cell proliferation"/>
    <property type="evidence" value="ECO:0007669"/>
    <property type="project" value="Ensembl"/>
</dbReference>
<dbReference type="InterPro" id="IPR001525">
    <property type="entry name" value="C5_MeTfrase"/>
</dbReference>
<dbReference type="SMART" id="SM00439">
    <property type="entry name" value="BAH"/>
    <property type="match status" value="2"/>
</dbReference>
<dbReference type="PROSITE" id="PS51058">
    <property type="entry name" value="ZF_CXXC"/>
    <property type="match status" value="1"/>
</dbReference>
<keyword evidence="9 17" id="KW-0863">Zinc-finger</keyword>
<evidence type="ECO:0000256" key="17">
    <source>
        <dbReference type="PROSITE-ProRule" id="PRU00509"/>
    </source>
</evidence>
<comment type="subcellular location">
    <subcellularLocation>
        <location evidence="1 15">Nucleus</location>
    </subcellularLocation>
</comment>
<evidence type="ECO:0000256" key="6">
    <source>
        <dbReference type="ARBA" id="ARBA00022691"/>
    </source>
</evidence>
<dbReference type="InterPro" id="IPR029063">
    <property type="entry name" value="SAM-dependent_MTases_sf"/>
</dbReference>
<dbReference type="InterPro" id="IPR031303">
    <property type="entry name" value="C5_meth_CS"/>
</dbReference>
<feature type="region of interest" description="Disordered" evidence="19">
    <location>
        <begin position="1"/>
        <end position="27"/>
    </location>
</feature>
<dbReference type="RefSeq" id="XP_028568382.1">
    <property type="nucleotide sequence ID" value="XM_028712549.1"/>
</dbReference>
<dbReference type="Ensembl" id="ENSPMRT00000039015.1">
    <property type="protein sequence ID" value="ENSPMRP00000036840.1"/>
    <property type="gene ID" value="ENSPMRG00000023733.1"/>
</dbReference>
<dbReference type="GO" id="GO:0008270">
    <property type="term" value="F:zinc ion binding"/>
    <property type="evidence" value="ECO:0007669"/>
    <property type="project" value="UniProtKB-KW"/>
</dbReference>
<evidence type="ECO:0000256" key="11">
    <source>
        <dbReference type="ARBA" id="ARBA00023015"/>
    </source>
</evidence>
<dbReference type="OrthoDB" id="5376140at2759"/>
<keyword evidence="12 15" id="KW-0238">DNA-binding</keyword>
<dbReference type="Pfam" id="PF00145">
    <property type="entry name" value="DNA_methylase"/>
    <property type="match status" value="1"/>
</dbReference>
<comment type="similarity">
    <text evidence="15 18">Belongs to the class I-like SAM-binding methyltransferase superfamily. C5-methyltransferase family.</text>
</comment>
<evidence type="ECO:0000259" key="21">
    <source>
        <dbReference type="PROSITE" id="PS51058"/>
    </source>
</evidence>
<dbReference type="InterPro" id="IPR001025">
    <property type="entry name" value="BAH_dom"/>
</dbReference>
<dbReference type="InterPro" id="IPR002857">
    <property type="entry name" value="Znf_CXXC"/>
</dbReference>
<reference evidence="23" key="3">
    <citation type="submission" date="2025-09" db="UniProtKB">
        <authorList>
            <consortium name="Ensembl"/>
        </authorList>
    </citation>
    <scope>IDENTIFICATION</scope>
</reference>
<dbReference type="GO" id="GO:0071230">
    <property type="term" value="P:cellular response to amino acid stimulus"/>
    <property type="evidence" value="ECO:0007669"/>
    <property type="project" value="Ensembl"/>
</dbReference>
<evidence type="ECO:0000256" key="16">
    <source>
        <dbReference type="PIRSR" id="PIRSR037404-1"/>
    </source>
</evidence>
<evidence type="ECO:0000313" key="24">
    <source>
        <dbReference type="Proteomes" id="UP000472272"/>
    </source>
</evidence>
<evidence type="ECO:0000256" key="12">
    <source>
        <dbReference type="ARBA" id="ARBA00023125"/>
    </source>
</evidence>
<dbReference type="InterPro" id="IPR010506">
    <property type="entry name" value="DMAP1-bd"/>
</dbReference>
<feature type="compositionally biased region" description="Basic and acidic residues" evidence="19">
    <location>
        <begin position="11"/>
        <end position="27"/>
    </location>
</feature>
<evidence type="ECO:0000256" key="18">
    <source>
        <dbReference type="PROSITE-ProRule" id="PRU01016"/>
    </source>
</evidence>
<dbReference type="FunFam" id="2.30.30.490:FF:000006">
    <property type="entry name" value="DNA (cytosine-5)-methyltransferase"/>
    <property type="match status" value="1"/>
</dbReference>
<keyword evidence="13" id="KW-0804">Transcription</keyword>
<dbReference type="EC" id="2.1.1.37" evidence="15"/>
<dbReference type="SMART" id="SM01137">
    <property type="entry name" value="DMAP_binding"/>
    <property type="match status" value="1"/>
</dbReference>
<evidence type="ECO:0000259" key="20">
    <source>
        <dbReference type="PROSITE" id="PS51038"/>
    </source>
</evidence>